<dbReference type="GeneID" id="5006315"/>
<sequence>MFALVTSSAAVRANAPAQFKRNVSARAGFKDSVAGKSNWNAYEGSDEKTLSPEELRAKNAAEEKEIQARRAAAAKKMEEERKAAGM</sequence>
<gene>
    <name evidence="2" type="ORF">OSTLU_28372</name>
</gene>
<dbReference type="RefSeq" id="XP_001422258.1">
    <property type="nucleotide sequence ID" value="XM_001422221.1"/>
</dbReference>
<reference evidence="2 3" key="1">
    <citation type="journal article" date="2007" name="Proc. Natl. Acad. Sci. U.S.A.">
        <title>The tiny eukaryote Ostreococcus provides genomic insights into the paradox of plankton speciation.</title>
        <authorList>
            <person name="Palenik B."/>
            <person name="Grimwood J."/>
            <person name="Aerts A."/>
            <person name="Rouze P."/>
            <person name="Salamov A."/>
            <person name="Putnam N."/>
            <person name="Dupont C."/>
            <person name="Jorgensen R."/>
            <person name="Derelle E."/>
            <person name="Rombauts S."/>
            <person name="Zhou K."/>
            <person name="Otillar R."/>
            <person name="Merchant S.S."/>
            <person name="Podell S."/>
            <person name="Gaasterland T."/>
            <person name="Napoli C."/>
            <person name="Gendler K."/>
            <person name="Manuell A."/>
            <person name="Tai V."/>
            <person name="Vallon O."/>
            <person name="Piganeau G."/>
            <person name="Jancek S."/>
            <person name="Heijde M."/>
            <person name="Jabbari K."/>
            <person name="Bowler C."/>
            <person name="Lohr M."/>
            <person name="Robbens S."/>
            <person name="Werner G."/>
            <person name="Dubchak I."/>
            <person name="Pazour G.J."/>
            <person name="Ren Q."/>
            <person name="Paulsen I."/>
            <person name="Delwiche C."/>
            <person name="Schmutz J."/>
            <person name="Rokhsar D."/>
            <person name="Van de Peer Y."/>
            <person name="Moreau H."/>
            <person name="Grigoriev I.V."/>
        </authorList>
    </citation>
    <scope>NUCLEOTIDE SEQUENCE [LARGE SCALE GENOMIC DNA]</scope>
    <source>
        <strain evidence="2 3">CCE9901</strain>
    </source>
</reference>
<evidence type="ECO:0000313" key="3">
    <source>
        <dbReference type="Proteomes" id="UP000001568"/>
    </source>
</evidence>
<dbReference type="KEGG" id="olu:OSTLU_28372"/>
<dbReference type="Gramene" id="ABP00575">
    <property type="protein sequence ID" value="ABP00575"/>
    <property type="gene ID" value="OSTLU_28372"/>
</dbReference>
<accession>A4S9Z6</accession>
<dbReference type="OrthoDB" id="10450613at2759"/>
<protein>
    <submittedName>
        <fullName evidence="2">Uncharacterized protein</fullName>
    </submittedName>
</protein>
<feature type="region of interest" description="Disordered" evidence="1">
    <location>
        <begin position="63"/>
        <end position="86"/>
    </location>
</feature>
<feature type="compositionally biased region" description="Basic and acidic residues" evidence="1">
    <location>
        <begin position="75"/>
        <end position="86"/>
    </location>
</feature>
<organism evidence="2 3">
    <name type="scientific">Ostreococcus lucimarinus (strain CCE9901)</name>
    <dbReference type="NCBI Taxonomy" id="436017"/>
    <lineage>
        <taxon>Eukaryota</taxon>
        <taxon>Viridiplantae</taxon>
        <taxon>Chlorophyta</taxon>
        <taxon>Mamiellophyceae</taxon>
        <taxon>Mamiellales</taxon>
        <taxon>Bathycoccaceae</taxon>
        <taxon>Ostreococcus</taxon>
    </lineage>
</organism>
<dbReference type="EMBL" id="CP000597">
    <property type="protein sequence ID" value="ABP00575.1"/>
    <property type="molecule type" value="Genomic_DNA"/>
</dbReference>
<dbReference type="HOGENOM" id="CLU_2502020_0_0_1"/>
<name>A4S9Z6_OSTLU</name>
<evidence type="ECO:0000256" key="1">
    <source>
        <dbReference type="SAM" id="MobiDB-lite"/>
    </source>
</evidence>
<proteinExistence type="predicted"/>
<keyword evidence="3" id="KW-1185">Reference proteome</keyword>
<dbReference type="Proteomes" id="UP000001568">
    <property type="component" value="Chromosome 17"/>
</dbReference>
<evidence type="ECO:0000313" key="2">
    <source>
        <dbReference type="EMBL" id="ABP00575.1"/>
    </source>
</evidence>
<dbReference type="AlphaFoldDB" id="A4S9Z6"/>